<dbReference type="GO" id="GO:0016787">
    <property type="term" value="F:hydrolase activity"/>
    <property type="evidence" value="ECO:0007669"/>
    <property type="project" value="UniProtKB-KW"/>
</dbReference>
<name>A0ABV9UDN1_9ACTN</name>
<dbReference type="Proteomes" id="UP001595872">
    <property type="component" value="Unassembled WGS sequence"/>
</dbReference>
<sequence length="577" mass="62755">MAGARARARLRSELKYWTAARLADAKPVDWWRGKSNSKLPRNGFNKLDPPAHEGELFEGIPNVGTFFSAGKPVGGDETRCTGSVVHTPNKNIVLTAGHCGISMDGAKQLIFVPKYQYGKDAAHQPYGIYPVEKFYIDPRYQKNTKAPVSDLDLAFASVMANSDKQLPENVVGALTFTPSDHYDRSKVTIIGYPNDAGFNPKHKAIRCETFTDRNPLGAFRQMRMHCRHFYSGVSGGPWIENYDSANHTGNLVGNTGGYNGGGDDANHDYVTFASIYGKDAVDLFNDAKAHRVPSRPNPYKPADDVPSLPGSGSTWQHASYLAGGSFTGSSNSDLLVVWSDGETTLYPNNGNGGFLPERQLLPPNELWTNVRAITAGDFAGGNGFDLLVRWVDGEVTLYPDVSTAGLNVPGTQMAPKGSIRKNADQISAGRFVSSGYVTDLIVRWSDGELTLYSAVSSGTFGRETQLQKPNDLWQKATILTSGQYSGNTQWDLMVRWVDGELDNYVGTSTAGLGSEVRISSSEGQGTWTHDDVMTTGSFTPGGMVNDLIVRWSDGETTMYRDCKVNQIGQEARLVAPA</sequence>
<keyword evidence="3" id="KW-0378">Hydrolase</keyword>
<evidence type="ECO:0000313" key="3">
    <source>
        <dbReference type="EMBL" id="MFC4913725.1"/>
    </source>
</evidence>
<gene>
    <name evidence="3" type="ORF">ACFPCY_40990</name>
</gene>
<accession>A0ABV9UDN1</accession>
<organism evidence="3 4">
    <name type="scientific">Actinomadura gamaensis</name>
    <dbReference type="NCBI Taxonomy" id="1763541"/>
    <lineage>
        <taxon>Bacteria</taxon>
        <taxon>Bacillati</taxon>
        <taxon>Actinomycetota</taxon>
        <taxon>Actinomycetes</taxon>
        <taxon>Streptosporangiales</taxon>
        <taxon>Thermomonosporaceae</taxon>
        <taxon>Actinomadura</taxon>
    </lineage>
</organism>
<feature type="domain" description="Peptidase S1" evidence="2">
    <location>
        <begin position="77"/>
        <end position="243"/>
    </location>
</feature>
<dbReference type="RefSeq" id="WP_378264917.1">
    <property type="nucleotide sequence ID" value="NZ_JBHSIT010000019.1"/>
</dbReference>
<dbReference type="InterPro" id="IPR050966">
    <property type="entry name" value="Glutamyl_endopeptidase"/>
</dbReference>
<dbReference type="InterPro" id="IPR001254">
    <property type="entry name" value="Trypsin_dom"/>
</dbReference>
<dbReference type="PANTHER" id="PTHR15462:SF8">
    <property type="entry name" value="SERINE PROTEASE"/>
    <property type="match status" value="1"/>
</dbReference>
<dbReference type="InterPro" id="IPR009003">
    <property type="entry name" value="Peptidase_S1_PA"/>
</dbReference>
<dbReference type="Pfam" id="PF00089">
    <property type="entry name" value="Trypsin"/>
    <property type="match status" value="1"/>
</dbReference>
<keyword evidence="1" id="KW-0732">Signal</keyword>
<dbReference type="EC" id="3.4.21.-" evidence="3"/>
<dbReference type="InterPro" id="IPR043504">
    <property type="entry name" value="Peptidase_S1_PA_chymotrypsin"/>
</dbReference>
<dbReference type="SUPFAM" id="SSF50494">
    <property type="entry name" value="Trypsin-like serine proteases"/>
    <property type="match status" value="1"/>
</dbReference>
<comment type="caution">
    <text evidence="3">The sequence shown here is derived from an EMBL/GenBank/DDBJ whole genome shotgun (WGS) entry which is preliminary data.</text>
</comment>
<dbReference type="InterPro" id="IPR018114">
    <property type="entry name" value="TRYPSIN_HIS"/>
</dbReference>
<reference evidence="4" key="1">
    <citation type="journal article" date="2019" name="Int. J. Syst. Evol. Microbiol.">
        <title>The Global Catalogue of Microorganisms (GCM) 10K type strain sequencing project: providing services to taxonomists for standard genome sequencing and annotation.</title>
        <authorList>
            <consortium name="The Broad Institute Genomics Platform"/>
            <consortium name="The Broad Institute Genome Sequencing Center for Infectious Disease"/>
            <person name="Wu L."/>
            <person name="Ma J."/>
        </authorList>
    </citation>
    <scope>NUCLEOTIDE SEQUENCE [LARGE SCALE GENOMIC DNA]</scope>
    <source>
        <strain evidence="4">KLKA75</strain>
    </source>
</reference>
<evidence type="ECO:0000256" key="1">
    <source>
        <dbReference type="ARBA" id="ARBA00022729"/>
    </source>
</evidence>
<dbReference type="PANTHER" id="PTHR15462">
    <property type="entry name" value="SERINE PROTEASE"/>
    <property type="match status" value="1"/>
</dbReference>
<evidence type="ECO:0000313" key="4">
    <source>
        <dbReference type="Proteomes" id="UP001595872"/>
    </source>
</evidence>
<dbReference type="PROSITE" id="PS00134">
    <property type="entry name" value="TRYPSIN_HIS"/>
    <property type="match status" value="1"/>
</dbReference>
<protein>
    <submittedName>
        <fullName evidence="3">Trypsin-like serine peptidase</fullName>
        <ecNumber evidence="3">3.4.21.-</ecNumber>
    </submittedName>
</protein>
<proteinExistence type="predicted"/>
<dbReference type="EMBL" id="JBHSIT010000019">
    <property type="protein sequence ID" value="MFC4913725.1"/>
    <property type="molecule type" value="Genomic_DNA"/>
</dbReference>
<dbReference type="Gene3D" id="2.40.10.10">
    <property type="entry name" value="Trypsin-like serine proteases"/>
    <property type="match status" value="2"/>
</dbReference>
<evidence type="ECO:0000259" key="2">
    <source>
        <dbReference type="Pfam" id="PF00089"/>
    </source>
</evidence>
<keyword evidence="4" id="KW-1185">Reference proteome</keyword>